<feature type="compositionally biased region" description="Pro residues" evidence="3">
    <location>
        <begin position="1"/>
        <end position="12"/>
    </location>
</feature>
<evidence type="ECO:0000313" key="5">
    <source>
        <dbReference type="EMBL" id="GMA37585.1"/>
    </source>
</evidence>
<organism evidence="5 6">
    <name type="scientific">Demequina litorisediminis</name>
    <dbReference type="NCBI Taxonomy" id="1849022"/>
    <lineage>
        <taxon>Bacteria</taxon>
        <taxon>Bacillati</taxon>
        <taxon>Actinomycetota</taxon>
        <taxon>Actinomycetes</taxon>
        <taxon>Micrococcales</taxon>
        <taxon>Demequinaceae</taxon>
        <taxon>Demequina</taxon>
    </lineage>
</organism>
<evidence type="ECO:0000256" key="3">
    <source>
        <dbReference type="SAM" id="MobiDB-lite"/>
    </source>
</evidence>
<sequence>MNTDPQVPPTGPGRPFDDAVTSRSTRAPRLPRLRDPGDAWVEGPDGTRYWGRFGAAGLLVIDPERGVLLQHRASWSHHGDTWGVPGGALHEGEAPVVGACREAAEEAGVPAEALVPLVSVVADRGVWHYTTIVAAAREAFEARAMDAESHELRWVPVAQVEHLPLHPGFGSAWPVLVETLGWRPVHVVVDVANLMGSVPDGWWRDRRGSAARWLDRLARWDPRSVQHEGTPQDPPVDHPAVSGDHGLAVEVLTHVTAVVEGAARGARASAAAPHLTVVDARESGDDAIVTIVRRLESSASVIVVTADRELRERVAEAGGDVRGVTWLRDSLPE</sequence>
<dbReference type="PROSITE" id="PS00893">
    <property type="entry name" value="NUDIX_BOX"/>
    <property type="match status" value="1"/>
</dbReference>
<dbReference type="Pfam" id="PF00293">
    <property type="entry name" value="NUDIX"/>
    <property type="match status" value="1"/>
</dbReference>
<evidence type="ECO:0000256" key="1">
    <source>
        <dbReference type="ARBA" id="ARBA00001946"/>
    </source>
</evidence>
<reference evidence="6" key="1">
    <citation type="journal article" date="2019" name="Int. J. Syst. Evol. Microbiol.">
        <title>The Global Catalogue of Microorganisms (GCM) 10K type strain sequencing project: providing services to taxonomists for standard genome sequencing and annotation.</title>
        <authorList>
            <consortium name="The Broad Institute Genomics Platform"/>
            <consortium name="The Broad Institute Genome Sequencing Center for Infectious Disease"/>
            <person name="Wu L."/>
            <person name="Ma J."/>
        </authorList>
    </citation>
    <scope>NUCLEOTIDE SEQUENCE [LARGE SCALE GENOMIC DNA]</scope>
    <source>
        <strain evidence="6">NBRC 112299</strain>
    </source>
</reference>
<feature type="region of interest" description="Disordered" evidence="3">
    <location>
        <begin position="1"/>
        <end position="38"/>
    </location>
</feature>
<proteinExistence type="predicted"/>
<dbReference type="Proteomes" id="UP001157125">
    <property type="component" value="Unassembled WGS sequence"/>
</dbReference>
<gene>
    <name evidence="5" type="ORF">GCM10025876_37890</name>
</gene>
<protein>
    <submittedName>
        <fullName evidence="5">NTP pyrophosphohydrolase</fullName>
    </submittedName>
</protein>
<accession>A0ABQ6II71</accession>
<dbReference type="EMBL" id="BSUN01000001">
    <property type="protein sequence ID" value="GMA37585.1"/>
    <property type="molecule type" value="Genomic_DNA"/>
</dbReference>
<evidence type="ECO:0000313" key="6">
    <source>
        <dbReference type="Proteomes" id="UP001157125"/>
    </source>
</evidence>
<evidence type="ECO:0000259" key="4">
    <source>
        <dbReference type="PROSITE" id="PS51462"/>
    </source>
</evidence>
<dbReference type="InterPro" id="IPR020084">
    <property type="entry name" value="NUDIX_hydrolase_CS"/>
</dbReference>
<dbReference type="SUPFAM" id="SSF55811">
    <property type="entry name" value="Nudix"/>
    <property type="match status" value="1"/>
</dbReference>
<dbReference type="InterPro" id="IPR015797">
    <property type="entry name" value="NUDIX_hydrolase-like_dom_sf"/>
</dbReference>
<comment type="cofactor">
    <cofactor evidence="1">
        <name>Mg(2+)</name>
        <dbReference type="ChEBI" id="CHEBI:18420"/>
    </cofactor>
</comment>
<dbReference type="PROSITE" id="PS51462">
    <property type="entry name" value="NUDIX"/>
    <property type="match status" value="1"/>
</dbReference>
<evidence type="ECO:0000256" key="2">
    <source>
        <dbReference type="ARBA" id="ARBA00022801"/>
    </source>
</evidence>
<name>A0ABQ6II71_9MICO</name>
<dbReference type="RefSeq" id="WP_284329181.1">
    <property type="nucleotide sequence ID" value="NZ_BSUN01000001.1"/>
</dbReference>
<feature type="domain" description="Nudix hydrolase" evidence="4">
    <location>
        <begin position="51"/>
        <end position="177"/>
    </location>
</feature>
<keyword evidence="6" id="KW-1185">Reference proteome</keyword>
<dbReference type="PANTHER" id="PTHR43046:SF2">
    <property type="entry name" value="8-OXO-DGTP DIPHOSPHATASE-RELATED"/>
    <property type="match status" value="1"/>
</dbReference>
<keyword evidence="2" id="KW-0378">Hydrolase</keyword>
<comment type="caution">
    <text evidence="5">The sequence shown here is derived from an EMBL/GenBank/DDBJ whole genome shotgun (WGS) entry which is preliminary data.</text>
</comment>
<dbReference type="Gene3D" id="3.90.79.10">
    <property type="entry name" value="Nucleoside Triphosphate Pyrophosphohydrolase"/>
    <property type="match status" value="1"/>
</dbReference>
<dbReference type="InterPro" id="IPR000086">
    <property type="entry name" value="NUDIX_hydrolase_dom"/>
</dbReference>
<dbReference type="PANTHER" id="PTHR43046">
    <property type="entry name" value="GDP-MANNOSE MANNOSYL HYDROLASE"/>
    <property type="match status" value="1"/>
</dbReference>